<organism evidence="4 5">
    <name type="scientific">Bifidobacterium phasiani</name>
    <dbReference type="NCBI Taxonomy" id="2834431"/>
    <lineage>
        <taxon>Bacteria</taxon>
        <taxon>Bacillati</taxon>
        <taxon>Actinomycetota</taxon>
        <taxon>Actinomycetes</taxon>
        <taxon>Bifidobacteriales</taxon>
        <taxon>Bifidobacteriaceae</taxon>
        <taxon>Bifidobacterium</taxon>
    </lineage>
</organism>
<protein>
    <submittedName>
        <fullName evidence="4">LacI family DNA-binding transcriptional regulator</fullName>
    </submittedName>
</protein>
<dbReference type="InterPro" id="IPR046335">
    <property type="entry name" value="LacI/GalR-like_sensor"/>
</dbReference>
<dbReference type="PANTHER" id="PTHR30146:SF95">
    <property type="entry name" value="RIBOSE OPERON REPRESSOR"/>
    <property type="match status" value="1"/>
</dbReference>
<evidence type="ECO:0000259" key="3">
    <source>
        <dbReference type="PROSITE" id="PS50932"/>
    </source>
</evidence>
<dbReference type="PANTHER" id="PTHR30146">
    <property type="entry name" value="LACI-RELATED TRANSCRIPTIONAL REPRESSOR"/>
    <property type="match status" value="1"/>
</dbReference>
<accession>A0ABS6W9V8</accession>
<dbReference type="SMART" id="SM00354">
    <property type="entry name" value="HTH_LACI"/>
    <property type="match status" value="1"/>
</dbReference>
<proteinExistence type="predicted"/>
<comment type="caution">
    <text evidence="4">The sequence shown here is derived from an EMBL/GenBank/DDBJ whole genome shotgun (WGS) entry which is preliminary data.</text>
</comment>
<evidence type="ECO:0000313" key="4">
    <source>
        <dbReference type="EMBL" id="MBW3082532.1"/>
    </source>
</evidence>
<dbReference type="Pfam" id="PF00356">
    <property type="entry name" value="LacI"/>
    <property type="match status" value="1"/>
</dbReference>
<feature type="compositionally biased region" description="Low complexity" evidence="2">
    <location>
        <begin position="350"/>
        <end position="365"/>
    </location>
</feature>
<feature type="region of interest" description="Disordered" evidence="2">
    <location>
        <begin position="338"/>
        <end position="370"/>
    </location>
</feature>
<reference evidence="4 5" key="1">
    <citation type="submission" date="2021-05" db="EMBL/GenBank/DDBJ databases">
        <title>Phylogenetic classification of ten novel species belonging to the genus Bifidobacterium comprising B. colchicus sp. nov., B. abeli sp. nov., B. bicoloris sp. nov., B. guerezis sp. nov., B. rosaliae sp. nov., B. santillanensis sp. nov., B. argentati sp. nov., B. amazzoni sp. nov., B. pluviali sp. nov., and B. pinnaculum sp. nov.</title>
        <authorList>
            <person name="Lugli G.A."/>
            <person name="Ruiz Garcia L."/>
            <person name="Margolles A."/>
            <person name="Ventura M."/>
        </authorList>
    </citation>
    <scope>NUCLEOTIDE SEQUENCE [LARGE SCALE GENOMIC DNA]</scope>
    <source>
        <strain evidence="4 5">6T3</strain>
    </source>
</reference>
<sequence>MVGMRDVAKSAGVSLSTVSLVVNGTGYVSAEMRERVEAAMRALDYIPNELARNLYKGRTDLIGVIVPTIRHPFFSTLTACVQHALADRGLRTMLCSTADVAAGEAEYVDMLRRHMMDGIVMGAHTTHDLDYWTSIGRPVVAFDRYLGKGIASIGSDHEQGGLLVADLLLKAGARRVVTVGGPRAQFHDLEQWEETAAGADAGAEPGTTFPTVRYHLTLERELKAAGAWHEYVEAGEVDDLQGYAETMRRVCDRVAAGEIDAVVSSDVGAAFCVQEALRRGIRIPEDLQVVAYDGTYLAQAAGMRVTAVRQDFEAISDLIATRMLEAIQREAAKESGARRKAADVAAQGRPRGVVGEGEPSGPEGVADPESGEVVSRIIGMIGELVPVRVVPGETVRSR</sequence>
<dbReference type="InterPro" id="IPR000843">
    <property type="entry name" value="HTH_LacI"/>
</dbReference>
<keyword evidence="4" id="KW-0238">DNA-binding</keyword>
<dbReference type="Pfam" id="PF13377">
    <property type="entry name" value="Peripla_BP_3"/>
    <property type="match status" value="1"/>
</dbReference>
<dbReference type="EMBL" id="JAHBBD010000006">
    <property type="protein sequence ID" value="MBW3082532.1"/>
    <property type="molecule type" value="Genomic_DNA"/>
</dbReference>
<dbReference type="RefSeq" id="WP_219080804.1">
    <property type="nucleotide sequence ID" value="NZ_JAHBBD010000006.1"/>
</dbReference>
<dbReference type="CDD" id="cd01392">
    <property type="entry name" value="HTH_LacI"/>
    <property type="match status" value="1"/>
</dbReference>
<evidence type="ECO:0000256" key="1">
    <source>
        <dbReference type="ARBA" id="ARBA00022491"/>
    </source>
</evidence>
<dbReference type="Proteomes" id="UP000812844">
    <property type="component" value="Unassembled WGS sequence"/>
</dbReference>
<feature type="domain" description="HTH lacI-type" evidence="3">
    <location>
        <begin position="2"/>
        <end position="56"/>
    </location>
</feature>
<dbReference type="PROSITE" id="PS50932">
    <property type="entry name" value="HTH_LACI_2"/>
    <property type="match status" value="1"/>
</dbReference>
<name>A0ABS6W9V8_9BIFI</name>
<keyword evidence="5" id="KW-1185">Reference proteome</keyword>
<gene>
    <name evidence="4" type="ORF">KIH73_03915</name>
</gene>
<dbReference type="PROSITE" id="PS00356">
    <property type="entry name" value="HTH_LACI_1"/>
    <property type="match status" value="1"/>
</dbReference>
<dbReference type="GO" id="GO:0003677">
    <property type="term" value="F:DNA binding"/>
    <property type="evidence" value="ECO:0007669"/>
    <property type="project" value="UniProtKB-KW"/>
</dbReference>
<evidence type="ECO:0000256" key="2">
    <source>
        <dbReference type="SAM" id="MobiDB-lite"/>
    </source>
</evidence>
<evidence type="ECO:0000313" key="5">
    <source>
        <dbReference type="Proteomes" id="UP000812844"/>
    </source>
</evidence>
<keyword evidence="1" id="KW-0678">Repressor</keyword>